<protein>
    <submittedName>
        <fullName evidence="1">Uncharacterized protein</fullName>
    </submittedName>
</protein>
<dbReference type="RefSeq" id="WP_183458433.1">
    <property type="nucleotide sequence ID" value="NZ_CP050296.1"/>
</dbReference>
<evidence type="ECO:0000313" key="2">
    <source>
        <dbReference type="Proteomes" id="UP000515465"/>
    </source>
</evidence>
<gene>
    <name evidence="1" type="ORF">HB778_27265</name>
</gene>
<accession>A0A7G6SZB1</accession>
<sequence length="67" mass="7383">MTALQPEAETFLDLINNCDIERLASFHYGNMARTGGSIMVAPQGVAFDDYNFKRDLCSRGATPSLQI</sequence>
<organism evidence="1 2">
    <name type="scientific">Mesorhizobium huakuii</name>
    <dbReference type="NCBI Taxonomy" id="28104"/>
    <lineage>
        <taxon>Bacteria</taxon>
        <taxon>Pseudomonadati</taxon>
        <taxon>Pseudomonadota</taxon>
        <taxon>Alphaproteobacteria</taxon>
        <taxon>Hyphomicrobiales</taxon>
        <taxon>Phyllobacteriaceae</taxon>
        <taxon>Mesorhizobium</taxon>
    </lineage>
</organism>
<reference evidence="2" key="1">
    <citation type="journal article" date="2020" name="Mol. Plant Microbe">
        <title>Rhizobial microsymbionts of the narrowly endemic Oxytropis species growing in Kamchatka are characterized by significant genetic diversity and possess a set of genes that are associated with T3SS and T6SS secretion systems and can affect the development of symbiosis.</title>
        <authorList>
            <person name="Safronova V."/>
            <person name="Guro P."/>
            <person name="Sazanova A."/>
            <person name="Kuznetsova I."/>
            <person name="Belimov A."/>
            <person name="Yakubov V."/>
            <person name="Chirak E."/>
            <person name="Afonin A."/>
            <person name="Gogolev Y."/>
            <person name="Andronov E."/>
            <person name="Tikhonovich I."/>
        </authorList>
    </citation>
    <scope>NUCLEOTIDE SEQUENCE [LARGE SCALE GENOMIC DNA]</scope>
    <source>
        <strain evidence="2">583</strain>
    </source>
</reference>
<name>A0A7G6SZB1_9HYPH</name>
<dbReference type="EMBL" id="CP050296">
    <property type="protein sequence ID" value="QND59843.1"/>
    <property type="molecule type" value="Genomic_DNA"/>
</dbReference>
<proteinExistence type="predicted"/>
<evidence type="ECO:0000313" key="1">
    <source>
        <dbReference type="EMBL" id="QND59843.1"/>
    </source>
</evidence>
<dbReference type="Proteomes" id="UP000515465">
    <property type="component" value="Chromosome"/>
</dbReference>
<dbReference type="AlphaFoldDB" id="A0A7G6SZB1"/>